<dbReference type="InterPro" id="IPR036477">
    <property type="entry name" value="Formyl_transf_N_sf"/>
</dbReference>
<protein>
    <recommendedName>
        <fullName evidence="2 5">Methionyl-tRNA formyltransferase</fullName>
        <ecNumber evidence="2 5">2.1.2.9</ecNumber>
    </recommendedName>
</protein>
<dbReference type="CDD" id="cd08704">
    <property type="entry name" value="Met_tRNA_FMT_C"/>
    <property type="match status" value="1"/>
</dbReference>
<dbReference type="Gene3D" id="3.40.50.12230">
    <property type="match status" value="1"/>
</dbReference>
<evidence type="ECO:0000256" key="4">
    <source>
        <dbReference type="ARBA" id="ARBA00022917"/>
    </source>
</evidence>
<keyword evidence="4 5" id="KW-0648">Protein biosynthesis</keyword>
<gene>
    <name evidence="5" type="primary">fmt</name>
    <name evidence="8" type="ordered locus">Nitsa_0438</name>
</gene>
<dbReference type="KEGG" id="nsa:Nitsa_0438"/>
<evidence type="ECO:0000259" key="7">
    <source>
        <dbReference type="Pfam" id="PF02911"/>
    </source>
</evidence>
<dbReference type="CDD" id="cd08646">
    <property type="entry name" value="FMT_core_Met-tRNA-FMT_N"/>
    <property type="match status" value="1"/>
</dbReference>
<comment type="catalytic activity">
    <reaction evidence="5">
        <text>L-methionyl-tRNA(fMet) + (6R)-10-formyltetrahydrofolate = N-formyl-L-methionyl-tRNA(fMet) + (6S)-5,6,7,8-tetrahydrofolate + H(+)</text>
        <dbReference type="Rhea" id="RHEA:24380"/>
        <dbReference type="Rhea" id="RHEA-COMP:9952"/>
        <dbReference type="Rhea" id="RHEA-COMP:9953"/>
        <dbReference type="ChEBI" id="CHEBI:15378"/>
        <dbReference type="ChEBI" id="CHEBI:57453"/>
        <dbReference type="ChEBI" id="CHEBI:78530"/>
        <dbReference type="ChEBI" id="CHEBI:78844"/>
        <dbReference type="ChEBI" id="CHEBI:195366"/>
        <dbReference type="EC" id="2.1.2.9"/>
    </reaction>
</comment>
<feature type="binding site" evidence="5">
    <location>
        <begin position="119"/>
        <end position="122"/>
    </location>
    <ligand>
        <name>(6S)-5,6,7,8-tetrahydrofolate</name>
        <dbReference type="ChEBI" id="CHEBI:57453"/>
    </ligand>
</feature>
<keyword evidence="3 5" id="KW-0808">Transferase</keyword>
<organism evidence="8 9">
    <name type="scientific">Nitratifractor salsuginis (strain DSM 16511 / JCM 12458 / E9I37-1)</name>
    <dbReference type="NCBI Taxonomy" id="749222"/>
    <lineage>
        <taxon>Bacteria</taxon>
        <taxon>Pseudomonadati</taxon>
        <taxon>Campylobacterota</taxon>
        <taxon>Epsilonproteobacteria</taxon>
        <taxon>Campylobacterales</taxon>
        <taxon>Sulfurovaceae</taxon>
        <taxon>Nitratifractor</taxon>
    </lineage>
</organism>
<dbReference type="InterPro" id="IPR002376">
    <property type="entry name" value="Formyl_transf_N"/>
</dbReference>
<dbReference type="PANTHER" id="PTHR11138:SF5">
    <property type="entry name" value="METHIONYL-TRNA FORMYLTRANSFERASE, MITOCHONDRIAL"/>
    <property type="match status" value="1"/>
</dbReference>
<dbReference type="HOGENOM" id="CLU_033347_1_1_7"/>
<keyword evidence="9" id="KW-1185">Reference proteome</keyword>
<feature type="domain" description="Formyl transferase C-terminal" evidence="7">
    <location>
        <begin position="211"/>
        <end position="303"/>
    </location>
</feature>
<dbReference type="Pfam" id="PF02911">
    <property type="entry name" value="Formyl_trans_C"/>
    <property type="match status" value="1"/>
</dbReference>
<dbReference type="EC" id="2.1.2.9" evidence="2 5"/>
<dbReference type="InterPro" id="IPR041711">
    <property type="entry name" value="Met-tRNA-FMT_N"/>
</dbReference>
<evidence type="ECO:0000256" key="5">
    <source>
        <dbReference type="HAMAP-Rule" id="MF_00182"/>
    </source>
</evidence>
<feature type="domain" description="Formyl transferase N-terminal" evidence="6">
    <location>
        <begin position="13"/>
        <end position="190"/>
    </location>
</feature>
<dbReference type="RefSeq" id="WP_013553404.1">
    <property type="nucleotide sequence ID" value="NC_014935.1"/>
</dbReference>
<evidence type="ECO:0000313" key="8">
    <source>
        <dbReference type="EMBL" id="ADV45708.1"/>
    </source>
</evidence>
<name>E6X0B9_NITSE</name>
<dbReference type="GO" id="GO:0005829">
    <property type="term" value="C:cytosol"/>
    <property type="evidence" value="ECO:0007669"/>
    <property type="project" value="TreeGrafter"/>
</dbReference>
<dbReference type="EMBL" id="CP002452">
    <property type="protein sequence ID" value="ADV45708.1"/>
    <property type="molecule type" value="Genomic_DNA"/>
</dbReference>
<comment type="function">
    <text evidence="5">Attaches a formyl group to the free amino group of methionyl-tRNA(fMet). The formyl group appears to play a dual role in the initiator identity of N-formylmethionyl-tRNA by promoting its recognition by IF2 and preventing the misappropriation of this tRNA by the elongation apparatus.</text>
</comment>
<evidence type="ECO:0000256" key="1">
    <source>
        <dbReference type="ARBA" id="ARBA00010699"/>
    </source>
</evidence>
<dbReference type="InterPro" id="IPR005794">
    <property type="entry name" value="Fmt"/>
</dbReference>
<dbReference type="GO" id="GO:0004479">
    <property type="term" value="F:methionyl-tRNA formyltransferase activity"/>
    <property type="evidence" value="ECO:0007669"/>
    <property type="project" value="UniProtKB-UniRule"/>
</dbReference>
<dbReference type="HAMAP" id="MF_00182">
    <property type="entry name" value="Formyl_trans"/>
    <property type="match status" value="1"/>
</dbReference>
<dbReference type="PANTHER" id="PTHR11138">
    <property type="entry name" value="METHIONYL-TRNA FORMYLTRANSFERASE"/>
    <property type="match status" value="1"/>
</dbReference>
<dbReference type="STRING" id="749222.Nitsa_0438"/>
<dbReference type="AlphaFoldDB" id="E6X0B9"/>
<dbReference type="InterPro" id="IPR044135">
    <property type="entry name" value="Met-tRNA-FMT_C"/>
</dbReference>
<reference evidence="8 9" key="1">
    <citation type="journal article" date="2011" name="Stand. Genomic Sci.">
        <title>Complete genome sequence of Nitratifractor salsuginis type strain (E9I37-1).</title>
        <authorList>
            <person name="Anderson I."/>
            <person name="Sikorski J."/>
            <person name="Zeytun A."/>
            <person name="Nolan M."/>
            <person name="Lapidus A."/>
            <person name="Lucas S."/>
            <person name="Hammon N."/>
            <person name="Deshpande S."/>
            <person name="Cheng J.F."/>
            <person name="Tapia R."/>
            <person name="Han C."/>
            <person name="Goodwin L."/>
            <person name="Pitluck S."/>
            <person name="Liolios K."/>
            <person name="Pagani I."/>
            <person name="Ivanova N."/>
            <person name="Huntemann M."/>
            <person name="Mavromatis K."/>
            <person name="Ovchinikova G."/>
            <person name="Pati A."/>
            <person name="Chen A."/>
            <person name="Palaniappan K."/>
            <person name="Land M."/>
            <person name="Hauser L."/>
            <person name="Brambilla E.M."/>
            <person name="Ngatchou-Djao O.D."/>
            <person name="Rohde M."/>
            <person name="Tindall B.J."/>
            <person name="Goker M."/>
            <person name="Detter J.C."/>
            <person name="Woyke T."/>
            <person name="Bristow J."/>
            <person name="Eisen J.A."/>
            <person name="Markowitz V."/>
            <person name="Hugenholtz P."/>
            <person name="Klenk H.P."/>
            <person name="Kyrpides N.C."/>
        </authorList>
    </citation>
    <scope>NUCLEOTIDE SEQUENCE [LARGE SCALE GENOMIC DNA]</scope>
    <source>
        <strain evidence="9">DSM 16511 / JCM 12458 / E9I37-1</strain>
    </source>
</reference>
<dbReference type="Proteomes" id="UP000008633">
    <property type="component" value="Chromosome"/>
</dbReference>
<evidence type="ECO:0000259" key="6">
    <source>
        <dbReference type="Pfam" id="PF00551"/>
    </source>
</evidence>
<evidence type="ECO:0000313" key="9">
    <source>
        <dbReference type="Proteomes" id="UP000008633"/>
    </source>
</evidence>
<dbReference type="Pfam" id="PF00551">
    <property type="entry name" value="Formyl_trans_N"/>
    <property type="match status" value="1"/>
</dbReference>
<dbReference type="NCBIfam" id="TIGR00460">
    <property type="entry name" value="fmt"/>
    <property type="match status" value="1"/>
</dbReference>
<dbReference type="InterPro" id="IPR005793">
    <property type="entry name" value="Formyl_trans_C"/>
</dbReference>
<sequence>MNSEDRGEGQAIRVVFMGTPEYARRILERLLEEPGIEVSLVLTQPDRPVGRKKILTPPPVKNLAHERGIEVLQPSSLREEPVQERLRAEAPDFIVVAAFGQLLPPEVLGIAPCINLHASLLPAYRGASPVQQALLQGDRYTGVTAMLMEEGLDTGPGLAYRYVLIDESTRLRELMERLTEAAAELTPRVLKRYDRLQPLPQFGALASHCSKIRRADGEITLEEASEIRRKYRAFEGWPGVFLPNGLKLLELEFPADDSTHRPGEILEIGEESIDVGCSRGRVRILRLQPSGKKEMSGRAYCVGRGLKRGDSLL</sequence>
<dbReference type="eggNOG" id="COG0223">
    <property type="taxonomic scope" value="Bacteria"/>
</dbReference>
<proteinExistence type="inferred from homology"/>
<reference evidence="9" key="2">
    <citation type="submission" date="2011-01" db="EMBL/GenBank/DDBJ databases">
        <title>The complete genome of Nitratifractor salsuginis DSM 16511.</title>
        <authorList>
            <consortium name="US DOE Joint Genome Institute (JGI-PGF)"/>
            <person name="Lucas S."/>
            <person name="Copeland A."/>
            <person name="Lapidus A."/>
            <person name="Bruce D."/>
            <person name="Goodwin L."/>
            <person name="Pitluck S."/>
            <person name="Kyrpides N."/>
            <person name="Mavromatis K."/>
            <person name="Ivanova N."/>
            <person name="Mikhailova N."/>
            <person name="Zeytun A."/>
            <person name="Detter J.C."/>
            <person name="Tapia R."/>
            <person name="Han C."/>
            <person name="Land M."/>
            <person name="Hauser L."/>
            <person name="Markowitz V."/>
            <person name="Cheng J.-F."/>
            <person name="Hugenholtz P."/>
            <person name="Woyke T."/>
            <person name="Wu D."/>
            <person name="Tindall B."/>
            <person name="Schuetze A."/>
            <person name="Brambilla E."/>
            <person name="Klenk H.-P."/>
            <person name="Eisen J.A."/>
        </authorList>
    </citation>
    <scope>NUCLEOTIDE SEQUENCE [LARGE SCALE GENOMIC DNA]</scope>
    <source>
        <strain evidence="9">DSM 16511 / JCM 12458 / E9I37-1</strain>
    </source>
</reference>
<evidence type="ECO:0000256" key="3">
    <source>
        <dbReference type="ARBA" id="ARBA00022679"/>
    </source>
</evidence>
<dbReference type="SUPFAM" id="SSF53328">
    <property type="entry name" value="Formyltransferase"/>
    <property type="match status" value="1"/>
</dbReference>
<evidence type="ECO:0000256" key="2">
    <source>
        <dbReference type="ARBA" id="ARBA00012261"/>
    </source>
</evidence>
<dbReference type="SUPFAM" id="SSF50486">
    <property type="entry name" value="FMT C-terminal domain-like"/>
    <property type="match status" value="1"/>
</dbReference>
<dbReference type="InterPro" id="IPR011034">
    <property type="entry name" value="Formyl_transferase-like_C_sf"/>
</dbReference>
<comment type="similarity">
    <text evidence="1 5">Belongs to the Fmt family.</text>
</comment>
<accession>E6X0B9</accession>